<feature type="binding site" evidence="5">
    <location>
        <position position="188"/>
    </location>
    <ligand>
        <name>substrate</name>
    </ligand>
</feature>
<evidence type="ECO:0000256" key="5">
    <source>
        <dbReference type="HAMAP-Rule" id="MF_00956"/>
    </source>
</evidence>
<dbReference type="CDD" id="cd05239">
    <property type="entry name" value="GDP_FS_SDR_e"/>
    <property type="match status" value="1"/>
</dbReference>
<dbReference type="Gene3D" id="3.90.25.10">
    <property type="entry name" value="UDP-galactose 4-epimerase, domain 1"/>
    <property type="match status" value="2"/>
</dbReference>
<feature type="binding site" evidence="5">
    <location>
        <begin position="164"/>
        <end position="167"/>
    </location>
    <ligand>
        <name>NADP(+)</name>
        <dbReference type="ChEBI" id="CHEBI:58349"/>
    </ligand>
</feature>
<reference evidence="7 8" key="1">
    <citation type="journal article" date="2020" name="Microbiol. Res.">
        <title>Flavobacterium pokkalii sp. nov., a novel plant growth promoting native rhizobacteria isolated from pokkali rice grown in coastal saline affected agricultural regions of southern India, Kerala.</title>
        <authorList>
            <person name="Menon R.R."/>
            <person name="Kumari S."/>
            <person name="Viver T."/>
            <person name="Rameshkumar N."/>
        </authorList>
    </citation>
    <scope>NUCLEOTIDE SEQUENCE [LARGE SCALE GENOMIC DNA]</scope>
    <source>
        <strain evidence="7 8">L1I52</strain>
    </source>
</reference>
<feature type="binding site" evidence="5">
    <location>
        <begin position="106"/>
        <end position="109"/>
    </location>
    <ligand>
        <name>NADP(+)</name>
        <dbReference type="ChEBI" id="CHEBI:58349"/>
    </ligand>
</feature>
<feature type="binding site" evidence="5">
    <location>
        <position position="180"/>
    </location>
    <ligand>
        <name>NADP(+)</name>
        <dbReference type="ChEBI" id="CHEBI:58349"/>
    </ligand>
</feature>
<keyword evidence="4 5" id="KW-0413">Isomerase</keyword>
<feature type="binding site" evidence="5">
    <location>
        <position position="141"/>
    </location>
    <ligand>
        <name>NADP(+)</name>
        <dbReference type="ChEBI" id="CHEBI:58349"/>
    </ligand>
</feature>
<dbReference type="Proteomes" id="UP000661715">
    <property type="component" value="Unassembled WGS sequence"/>
</dbReference>
<keyword evidence="2 5" id="KW-0521">NADP</keyword>
<feature type="binding site" evidence="5">
    <location>
        <position position="338"/>
    </location>
    <ligand>
        <name>substrate</name>
    </ligand>
</feature>
<comment type="similarity">
    <text evidence="1 5">Belongs to the NAD(P)-dependent epimerase/dehydratase family. Fucose synthase subfamily.</text>
</comment>
<comment type="function">
    <text evidence="5">Catalyzes the two-step NADP-dependent conversion of GDP-4-dehydro-6-deoxy-D-mannose to GDP-fucose, involving an epimerase and a reductase reaction.</text>
</comment>
<comment type="caution">
    <text evidence="7">The sequence shown here is derived from an EMBL/GenBank/DDBJ whole genome shotgun (WGS) entry which is preliminary data.</text>
</comment>
<dbReference type="SUPFAM" id="SSF51735">
    <property type="entry name" value="NAD(P)-binding Rossmann-fold domains"/>
    <property type="match status" value="1"/>
</dbReference>
<feature type="domain" description="NAD-dependent epimerase/dehydratase" evidence="6">
    <location>
        <begin position="238"/>
        <end position="271"/>
    </location>
</feature>
<comment type="catalytic activity">
    <reaction evidence="5">
        <text>GDP-beta-L-fucose + NADP(+) = GDP-4-dehydro-alpha-D-rhamnose + NADPH + H(+)</text>
        <dbReference type="Rhea" id="RHEA:18885"/>
        <dbReference type="ChEBI" id="CHEBI:15378"/>
        <dbReference type="ChEBI" id="CHEBI:57273"/>
        <dbReference type="ChEBI" id="CHEBI:57783"/>
        <dbReference type="ChEBI" id="CHEBI:57964"/>
        <dbReference type="ChEBI" id="CHEBI:58349"/>
        <dbReference type="EC" id="1.1.1.271"/>
    </reaction>
</comment>
<proteinExistence type="inferred from homology"/>
<evidence type="ECO:0000313" key="7">
    <source>
        <dbReference type="EMBL" id="MBD0726567.1"/>
    </source>
</evidence>
<keyword evidence="3 5" id="KW-0560">Oxidoreductase</keyword>
<dbReference type="InterPro" id="IPR001509">
    <property type="entry name" value="Epimerase_deHydtase"/>
</dbReference>
<dbReference type="Pfam" id="PF01370">
    <property type="entry name" value="Epimerase"/>
    <property type="match status" value="2"/>
</dbReference>
<accession>A0ABR7UVE6</accession>
<comment type="pathway">
    <text evidence="5">Nucleotide-sugar biosynthesis; GDP-L-fucose biosynthesis via de novo pathway; GDP-L-fucose from GDP-alpha-D-mannose: step 2/2.</text>
</comment>
<feature type="binding site" evidence="5">
    <location>
        <position position="245"/>
    </location>
    <ligand>
        <name>substrate</name>
    </ligand>
</feature>
<feature type="binding site" evidence="5">
    <location>
        <position position="252"/>
    </location>
    <ligand>
        <name>substrate</name>
    </ligand>
</feature>
<feature type="binding site" evidence="5">
    <location>
        <begin position="11"/>
        <end position="17"/>
    </location>
    <ligand>
        <name>NADP(+)</name>
        <dbReference type="ChEBI" id="CHEBI:58349"/>
    </ligand>
</feature>
<dbReference type="InterPro" id="IPR036291">
    <property type="entry name" value="NAD(P)-bd_dom_sf"/>
</dbReference>
<gene>
    <name evidence="5" type="primary">fcl</name>
    <name evidence="7" type="ORF">B6A10_15445</name>
</gene>
<protein>
    <recommendedName>
        <fullName evidence="5">GDP-L-fucose synthase</fullName>
        <ecNumber evidence="5">1.1.1.271</ecNumber>
    </recommendedName>
    <alternativeName>
        <fullName evidence="5">GDP-4-keto-6-deoxy-D-mannose-3,5-epimerase-4-reductase</fullName>
    </alternativeName>
</protein>
<keyword evidence="8" id="KW-1185">Reference proteome</keyword>
<evidence type="ECO:0000256" key="1">
    <source>
        <dbReference type="ARBA" id="ARBA00005959"/>
    </source>
</evidence>
<evidence type="ECO:0000259" key="6">
    <source>
        <dbReference type="Pfam" id="PF01370"/>
    </source>
</evidence>
<evidence type="ECO:0000256" key="3">
    <source>
        <dbReference type="ARBA" id="ARBA00023002"/>
    </source>
</evidence>
<dbReference type="EMBL" id="NASZ01000032">
    <property type="protein sequence ID" value="MBD0726567.1"/>
    <property type="molecule type" value="Genomic_DNA"/>
</dbReference>
<keyword evidence="5" id="KW-0511">Multifunctional enzyme</keyword>
<evidence type="ECO:0000256" key="2">
    <source>
        <dbReference type="ARBA" id="ARBA00022857"/>
    </source>
</evidence>
<name>A0ABR7UVE6_9FLAO</name>
<organism evidence="7 8">
    <name type="scientific">Flavobacterium pokkalii</name>
    <dbReference type="NCBI Taxonomy" id="1940408"/>
    <lineage>
        <taxon>Bacteria</taxon>
        <taxon>Pseudomonadati</taxon>
        <taxon>Bacteroidota</taxon>
        <taxon>Flavobacteriia</taxon>
        <taxon>Flavobacteriales</taxon>
        <taxon>Flavobacteriaceae</taxon>
        <taxon>Flavobacterium</taxon>
    </lineage>
</organism>
<dbReference type="InterPro" id="IPR028614">
    <property type="entry name" value="GDP_fucose/colitose_synth"/>
</dbReference>
<sequence>MDKNAKIYVAGHRGLVGSAIVKCLQSKGYTNLLLKTHDELDLTDTAAVAAFFQNEKPDYVFLAAAKVGGIIANSTYRADFIYENMMIQSNVIHQSYLNQVKKLLFLGSTCIYPKNAPQPLKEEYLLTDVLEYTNEPYAIAKIAGIKMCESYNLQYKTNFMSVMPANLYGLNDNFDLQNSHVLPALMRKIHLGKALENSDWKTIRFNLDLLPLDGTTGKDPETVILKSLEPFGIFKKEDEVSVEIWGTGKPMREFLWSEDLADACVYLMENRNFSDCINDKNEVVGNSGDAREAKETEFRNTHINIGTGSDISIKDLAYLIKKTIGFKGSFVFNSQKPDGTFRKLTDVSKLNNLGWKHQVAIEEGVRKLYDWYLNK</sequence>
<dbReference type="EC" id="1.1.1.271" evidence="5"/>
<feature type="site" description="Important for catalytic activity" evidence="5">
    <location>
        <position position="110"/>
    </location>
</feature>
<dbReference type="PANTHER" id="PTHR43238:SF1">
    <property type="entry name" value="GDP-L-FUCOSE SYNTHASE"/>
    <property type="match status" value="1"/>
</dbReference>
<evidence type="ECO:0000256" key="4">
    <source>
        <dbReference type="ARBA" id="ARBA00023235"/>
    </source>
</evidence>
<evidence type="ECO:0000313" key="8">
    <source>
        <dbReference type="Proteomes" id="UP000661715"/>
    </source>
</evidence>
<dbReference type="PANTHER" id="PTHR43238">
    <property type="entry name" value="GDP-L-FUCOSE SYNTHASE"/>
    <property type="match status" value="1"/>
</dbReference>
<dbReference type="RefSeq" id="WP_188221586.1">
    <property type="nucleotide sequence ID" value="NZ_NASZ01000032.1"/>
</dbReference>
<dbReference type="HAMAP" id="MF_00956">
    <property type="entry name" value="GDP_fucose_synth"/>
    <property type="match status" value="1"/>
</dbReference>
<feature type="domain" description="NAD-dependent epimerase/dehydratase" evidence="6">
    <location>
        <begin position="7"/>
        <end position="195"/>
    </location>
</feature>
<dbReference type="Gene3D" id="3.40.50.720">
    <property type="entry name" value="NAD(P)-binding Rossmann-like Domain"/>
    <property type="match status" value="2"/>
</dbReference>
<feature type="site" description="Important for catalytic activity" evidence="5">
    <location>
        <position position="108"/>
    </location>
</feature>
<feature type="active site" description="Proton donor/acceptor" evidence="5">
    <location>
        <position position="137"/>
    </location>
</feature>